<dbReference type="PANTHER" id="PTHR33115:SF56">
    <property type="entry name" value="OS05G0239400 PROTEIN"/>
    <property type="match status" value="1"/>
</dbReference>
<dbReference type="PANTHER" id="PTHR33115">
    <property type="entry name" value="ARM REPEAT SUPERFAMILY PROTEIN"/>
    <property type="match status" value="1"/>
</dbReference>
<protein>
    <submittedName>
        <fullName evidence="3">Uncharacterized protein</fullName>
    </submittedName>
</protein>
<dbReference type="Proteomes" id="UP000636709">
    <property type="component" value="Unassembled WGS sequence"/>
</dbReference>
<reference evidence="3" key="1">
    <citation type="submission" date="2020-07" db="EMBL/GenBank/DDBJ databases">
        <title>Genome sequence and genetic diversity analysis of an under-domesticated orphan crop, white fonio (Digitaria exilis).</title>
        <authorList>
            <person name="Bennetzen J.L."/>
            <person name="Chen S."/>
            <person name="Ma X."/>
            <person name="Wang X."/>
            <person name="Yssel A.E.J."/>
            <person name="Chaluvadi S.R."/>
            <person name="Johnson M."/>
            <person name="Gangashetty P."/>
            <person name="Hamidou F."/>
            <person name="Sanogo M.D."/>
            <person name="Zwaenepoel A."/>
            <person name="Wallace J."/>
            <person name="Van De Peer Y."/>
            <person name="Van Deynze A."/>
        </authorList>
    </citation>
    <scope>NUCLEOTIDE SEQUENCE</scope>
    <source>
        <tissue evidence="3">Leaves</tissue>
    </source>
</reference>
<dbReference type="OrthoDB" id="679747at2759"/>
<feature type="transmembrane region" description="Helical" evidence="2">
    <location>
        <begin position="29"/>
        <end position="49"/>
    </location>
</feature>
<feature type="compositionally biased region" description="Polar residues" evidence="1">
    <location>
        <begin position="421"/>
        <end position="459"/>
    </location>
</feature>
<evidence type="ECO:0000313" key="3">
    <source>
        <dbReference type="EMBL" id="KAF8731384.1"/>
    </source>
</evidence>
<keyword evidence="4" id="KW-1185">Reference proteome</keyword>
<keyword evidence="2" id="KW-0812">Transmembrane</keyword>
<dbReference type="AlphaFoldDB" id="A0A835KIM9"/>
<sequence>MGVSVWRLARRDYSADVGGSKANKAKLNAALDIFYALALFHSFFVIYWMNLALSSSPDLNLVLKQCGFGKWGPNVIGMYNSETERKLKKDGKLPDKWNLITYGVGLLQSASEDDHLWGARVLDELFDKDVSVREELLPSRLSIQNLISMIGTDKIENSERAARILARLASGLRITQFPGTTQSICYLLERSSCKQYFEPQVTLLSEYPEQRLPNKKDPHGSLEISEHEDDAYTVPTYNSQERRKFLDPYRHPYEHRGAKELISQGLLILERLTQDEENCTEITKHQRLLSKITSPLRSREFLSNEAMVEMVSKSLTVVTRLLTSPGEGATKLRQQLASNKEAVSNLMAILKTYRKGDEQLHQDALEILTELALDDSFKNLDFNKLFKALLKIFLGKDASNAIVESEQLDITTIVELEQVGSNTRAESPAQKNTIAESEQVDSNTIAESEQVDSNTTAESEQVDRERPTRLRGKAGEALARLLTVRIATARRANVADILSKRKAINILKKVTRYLCLFFEMGTGADAATAAGASNNCAAEIVEESHPPEEADSGQPHTHGDEQKSDERKLMAAMLALTLVIGKENVISGEDFACAIHKDEALVKKLIEILKPSPIAFNISMNIFKEALSKAVKTMKEIDDCMLFAGNDREVIKPARSLASLVKEADKHLGISIAA</sequence>
<name>A0A835KIM9_9POAL</name>
<feature type="region of interest" description="Disordered" evidence="1">
    <location>
        <begin position="542"/>
        <end position="564"/>
    </location>
</feature>
<accession>A0A835KIM9</accession>
<dbReference type="InterPro" id="IPR011989">
    <property type="entry name" value="ARM-like"/>
</dbReference>
<evidence type="ECO:0000256" key="2">
    <source>
        <dbReference type="SAM" id="Phobius"/>
    </source>
</evidence>
<keyword evidence="2" id="KW-0472">Membrane</keyword>
<feature type="region of interest" description="Disordered" evidence="1">
    <location>
        <begin position="421"/>
        <end position="470"/>
    </location>
</feature>
<proteinExistence type="predicted"/>
<evidence type="ECO:0000256" key="1">
    <source>
        <dbReference type="SAM" id="MobiDB-lite"/>
    </source>
</evidence>
<dbReference type="SUPFAM" id="SSF48371">
    <property type="entry name" value="ARM repeat"/>
    <property type="match status" value="1"/>
</dbReference>
<evidence type="ECO:0000313" key="4">
    <source>
        <dbReference type="Proteomes" id="UP000636709"/>
    </source>
</evidence>
<dbReference type="Gene3D" id="1.25.10.10">
    <property type="entry name" value="Leucine-rich Repeat Variant"/>
    <property type="match status" value="1"/>
</dbReference>
<comment type="caution">
    <text evidence="3">The sequence shown here is derived from an EMBL/GenBank/DDBJ whole genome shotgun (WGS) entry which is preliminary data.</text>
</comment>
<dbReference type="InterPro" id="IPR016024">
    <property type="entry name" value="ARM-type_fold"/>
</dbReference>
<organism evidence="3 4">
    <name type="scientific">Digitaria exilis</name>
    <dbReference type="NCBI Taxonomy" id="1010633"/>
    <lineage>
        <taxon>Eukaryota</taxon>
        <taxon>Viridiplantae</taxon>
        <taxon>Streptophyta</taxon>
        <taxon>Embryophyta</taxon>
        <taxon>Tracheophyta</taxon>
        <taxon>Spermatophyta</taxon>
        <taxon>Magnoliopsida</taxon>
        <taxon>Liliopsida</taxon>
        <taxon>Poales</taxon>
        <taxon>Poaceae</taxon>
        <taxon>PACMAD clade</taxon>
        <taxon>Panicoideae</taxon>
        <taxon>Panicodae</taxon>
        <taxon>Paniceae</taxon>
        <taxon>Anthephorinae</taxon>
        <taxon>Digitaria</taxon>
    </lineage>
</organism>
<gene>
    <name evidence="3" type="ORF">HU200_016443</name>
</gene>
<keyword evidence="2" id="KW-1133">Transmembrane helix</keyword>
<dbReference type="EMBL" id="JACEFO010001608">
    <property type="protein sequence ID" value="KAF8731384.1"/>
    <property type="molecule type" value="Genomic_DNA"/>
</dbReference>